<evidence type="ECO:0000313" key="2">
    <source>
        <dbReference type="Proteomes" id="UP000033995"/>
    </source>
</evidence>
<gene>
    <name evidence="1" type="ORF">UR38_C0011G0023</name>
</gene>
<comment type="caution">
    <text evidence="1">The sequence shown here is derived from an EMBL/GenBank/DDBJ whole genome shotgun (WGS) entry which is preliminary data.</text>
</comment>
<name>A0A0F9ZQ13_9BACT</name>
<reference evidence="1 2" key="1">
    <citation type="journal article" date="2015" name="Nature">
        <title>rRNA introns, odd ribosomes, and small enigmatic genomes across a large radiation of phyla.</title>
        <authorList>
            <person name="Brown C.T."/>
            <person name="Hug L.A."/>
            <person name="Thomas B.C."/>
            <person name="Sharon I."/>
            <person name="Castelle C.J."/>
            <person name="Singh A."/>
            <person name="Wilkins M.J."/>
            <person name="Williams K.H."/>
            <person name="Banfield J.F."/>
        </authorList>
    </citation>
    <scope>NUCLEOTIDE SEQUENCE [LARGE SCALE GENOMIC DNA]</scope>
</reference>
<dbReference type="Proteomes" id="UP000033995">
    <property type="component" value="Unassembled WGS sequence"/>
</dbReference>
<proteinExistence type="predicted"/>
<accession>A0A0F9ZQ13</accession>
<protein>
    <submittedName>
        <fullName evidence="1">Uncharacterized protein</fullName>
    </submittedName>
</protein>
<evidence type="ECO:0000313" key="1">
    <source>
        <dbReference type="EMBL" id="KKP46373.1"/>
    </source>
</evidence>
<organism evidence="1 2">
    <name type="scientific">Candidatus Woesebacteria bacterium GW2011_GWA2_33_28</name>
    <dbReference type="NCBI Taxonomy" id="1618561"/>
    <lineage>
        <taxon>Bacteria</taxon>
        <taxon>Candidatus Woeseibacteriota</taxon>
    </lineage>
</organism>
<sequence>MIHYYLRNIHKIKDLKSNFQKIIDYLLTFVGDIEVKKETKEKAFIYYLETPTVAHLKLEKTGQVTVTISKDDNVTINLINNVAVGCGFRIYNPQINCYLPNSANILDLTTIKIDPTIKNVLNLYQLTPLFQYRDTLIFFCLNKKMEVVLVNRHLLEYLLTTNGQDLIVNEFSIKVAENIPQFIALFDRGLISLNFPQYLNGDAKITNLSGFNIKKLPINTKLQVINFIFNEENQSFTQTDTTNEIPKKYLAIKIGQDYTYKMIGDKLTKFINVSVFN</sequence>
<dbReference type="AlphaFoldDB" id="A0A0F9ZQ13"/>
<dbReference type="EMBL" id="LBOZ01000011">
    <property type="protein sequence ID" value="KKP46373.1"/>
    <property type="molecule type" value="Genomic_DNA"/>
</dbReference>